<dbReference type="GO" id="GO:0008270">
    <property type="term" value="F:zinc ion binding"/>
    <property type="evidence" value="ECO:0007669"/>
    <property type="project" value="InterPro"/>
</dbReference>
<keyword evidence="3" id="KW-0121">Carboxypeptidase</keyword>
<dbReference type="AlphaFoldDB" id="A0A5M6ZI62"/>
<accession>A0A5M6ZI62</accession>
<dbReference type="RefSeq" id="WP_150021490.1">
    <property type="nucleotide sequence ID" value="NZ_VWOJ01000001.1"/>
</dbReference>
<dbReference type="SUPFAM" id="SSF53187">
    <property type="entry name" value="Zn-dependent exopeptidases"/>
    <property type="match status" value="1"/>
</dbReference>
<dbReference type="InterPro" id="IPR029062">
    <property type="entry name" value="Class_I_gatase-like"/>
</dbReference>
<dbReference type="Pfam" id="PF00246">
    <property type="entry name" value="Peptidase_M14"/>
    <property type="match status" value="1"/>
</dbReference>
<proteinExistence type="predicted"/>
<dbReference type="EMBL" id="VWOJ01000001">
    <property type="protein sequence ID" value="KAA5804459.1"/>
    <property type="molecule type" value="Genomic_DNA"/>
</dbReference>
<feature type="signal peptide" evidence="1">
    <location>
        <begin position="1"/>
        <end position="20"/>
    </location>
</feature>
<dbReference type="Proteomes" id="UP000325122">
    <property type="component" value="Unassembled WGS sequence"/>
</dbReference>
<feature type="chain" id="PRO_5024381183" evidence="1">
    <location>
        <begin position="21"/>
        <end position="861"/>
    </location>
</feature>
<keyword evidence="4" id="KW-1185">Reference proteome</keyword>
<name>A0A5M6ZI62_9PROT</name>
<keyword evidence="1" id="KW-0732">Signal</keyword>
<evidence type="ECO:0000313" key="4">
    <source>
        <dbReference type="Proteomes" id="UP000325122"/>
    </source>
</evidence>
<dbReference type="Gene3D" id="3.40.50.880">
    <property type="match status" value="1"/>
</dbReference>
<dbReference type="SUPFAM" id="SSF52317">
    <property type="entry name" value="Class I glutamine amidotransferase-like"/>
    <property type="match status" value="1"/>
</dbReference>
<evidence type="ECO:0000256" key="1">
    <source>
        <dbReference type="SAM" id="SignalP"/>
    </source>
</evidence>
<keyword evidence="3" id="KW-0378">Hydrolase</keyword>
<keyword evidence="3" id="KW-0645">Protease</keyword>
<organism evidence="3 4">
    <name type="scientific">Alkalicaulis satelles</name>
    <dbReference type="NCBI Taxonomy" id="2609175"/>
    <lineage>
        <taxon>Bacteria</taxon>
        <taxon>Pseudomonadati</taxon>
        <taxon>Pseudomonadota</taxon>
        <taxon>Alphaproteobacteria</taxon>
        <taxon>Maricaulales</taxon>
        <taxon>Maricaulaceae</taxon>
        <taxon>Alkalicaulis</taxon>
    </lineage>
</organism>
<dbReference type="Gene3D" id="3.40.630.10">
    <property type="entry name" value="Zn peptidases"/>
    <property type="match status" value="1"/>
</dbReference>
<evidence type="ECO:0000259" key="2">
    <source>
        <dbReference type="Pfam" id="PF00246"/>
    </source>
</evidence>
<sequence length="861" mass="95836">MLRLIAASLALVFAAAAAHAYEPKPAQELLAQDISYDAAIPKPEDITGFAIGDVIWTPAMHAEYARAIAGLSDRMTIETIGRSTFGRPIQRVVITSPANHARIDAIRETQRGLKRSGASAAPADHPAIIQTTFGVHGSEPSSYDSAALLLYHFAAGQGEAMDRLLEETVIILVIMINPDGADRFANWTNMHRARVPVADPQTREHFHEWPWGRTNHYWFDLNRQWLPVMQPEARLLVRASHEWMPNIAADMHEMGPNTTYFFSPGPLDGLHPLLSQDALQLNLRMNRFLRDQLDGEGQLYVSEELFDDFYLGYGSSYPGLIGSVPYLFEQSSTRGIVMDTDFGVQRYDDKVGQQARALLALIRAGQHYRADLHAHMRQFFNESRRRAQADPVTAWVFTSNDRARLADFFEVLDTHSIEVRELTQTLRQDGRVYRPGEAFIVPVRQDQYRIVQGMFESKIVTDNTEFYDVSGWTQPLAWGLEYSAIRTGLLAPNLTGDRVTAIERAAPEPARARVAYVMAWDSYYAPRALYRLQDAGVRAQVVPDPITVITDEGEVEVGRGAVVVPVARQSVDPDALHALMVRAAREDSVTVHAARSSHTPRGSDLGGFALSALTKPSILLVTGRTVNVNEAGEIWHILDREMAMPVSQIDVSELSRADLSRYNRIILPHGDYSALNESMVSRLNEWVRSGGVLIATRGGARWAVNQELSGAEIFERDSPDERPAPRAYEDINVWDAEEAVSGAIFATEIDLTHPLAFGLREPRLAVQRIGEHAFARTGNPFALPLRYAGPDPLMSGYASQGNREALAGMGVVHAERRGSGAVILFADNPVFRAYFRGSSRVFMNAVTYGEAFRNPRRREDQ</sequence>
<comment type="caution">
    <text evidence="3">The sequence shown here is derived from an EMBL/GenBank/DDBJ whole genome shotgun (WGS) entry which is preliminary data.</text>
</comment>
<protein>
    <submittedName>
        <fullName evidence="3">Carboxypeptidase</fullName>
    </submittedName>
</protein>
<feature type="domain" description="Peptidase M14" evidence="2">
    <location>
        <begin position="71"/>
        <end position="225"/>
    </location>
</feature>
<reference evidence="3 4" key="1">
    <citation type="submission" date="2019-09" db="EMBL/GenBank/DDBJ databases">
        <authorList>
            <person name="Kevbrin V."/>
            <person name="Grouzdev D.S."/>
        </authorList>
    </citation>
    <scope>NUCLEOTIDE SEQUENCE [LARGE SCALE GENOMIC DNA]</scope>
    <source>
        <strain evidence="3 4">G-192</strain>
    </source>
</reference>
<dbReference type="CDD" id="cd03143">
    <property type="entry name" value="A4_beta-galactosidase_middle_domain"/>
    <property type="match status" value="1"/>
</dbReference>
<evidence type="ECO:0000313" key="3">
    <source>
        <dbReference type="EMBL" id="KAA5804459.1"/>
    </source>
</evidence>
<dbReference type="InterPro" id="IPR000834">
    <property type="entry name" value="Peptidase_M14"/>
</dbReference>
<gene>
    <name evidence="3" type="ORF">F1654_00140</name>
</gene>
<dbReference type="GO" id="GO:0006508">
    <property type="term" value="P:proteolysis"/>
    <property type="evidence" value="ECO:0007669"/>
    <property type="project" value="InterPro"/>
</dbReference>
<dbReference type="GO" id="GO:0004181">
    <property type="term" value="F:metallocarboxypeptidase activity"/>
    <property type="evidence" value="ECO:0007669"/>
    <property type="project" value="InterPro"/>
</dbReference>